<dbReference type="InterPro" id="IPR050149">
    <property type="entry name" value="Collagen_superfamily"/>
</dbReference>
<feature type="domain" description="DUF7151" evidence="2">
    <location>
        <begin position="841"/>
        <end position="886"/>
    </location>
</feature>
<feature type="compositionally biased region" description="Basic and acidic residues" evidence="1">
    <location>
        <begin position="266"/>
        <end position="275"/>
    </location>
</feature>
<evidence type="ECO:0000256" key="1">
    <source>
        <dbReference type="SAM" id="MobiDB-lite"/>
    </source>
</evidence>
<proteinExistence type="predicted"/>
<gene>
    <name evidence="3" type="ORF">GXP67_06120</name>
</gene>
<evidence type="ECO:0000313" key="3">
    <source>
        <dbReference type="EMBL" id="QHT66263.1"/>
    </source>
</evidence>
<feature type="region of interest" description="Disordered" evidence="1">
    <location>
        <begin position="912"/>
        <end position="953"/>
    </location>
</feature>
<feature type="domain" description="DUF7151" evidence="2">
    <location>
        <begin position="654"/>
        <end position="699"/>
    </location>
</feature>
<protein>
    <recommendedName>
        <fullName evidence="2">DUF7151 domain-containing protein</fullName>
    </recommendedName>
</protein>
<keyword evidence="4" id="KW-1185">Reference proteome</keyword>
<dbReference type="GO" id="GO:0031012">
    <property type="term" value="C:extracellular matrix"/>
    <property type="evidence" value="ECO:0007669"/>
    <property type="project" value="TreeGrafter"/>
</dbReference>
<accession>A0A6C0GER4</accession>
<reference evidence="3 4" key="1">
    <citation type="submission" date="2020-01" db="EMBL/GenBank/DDBJ databases">
        <authorList>
            <person name="Kim M.K."/>
        </authorList>
    </citation>
    <scope>NUCLEOTIDE SEQUENCE [LARGE SCALE GENOMIC DNA]</scope>
    <source>
        <strain evidence="3 4">172606-1</strain>
    </source>
</reference>
<evidence type="ECO:0000313" key="4">
    <source>
        <dbReference type="Proteomes" id="UP000480178"/>
    </source>
</evidence>
<name>A0A6C0GER4_9BACT</name>
<organism evidence="3 4">
    <name type="scientific">Rhodocytophaga rosea</name>
    <dbReference type="NCBI Taxonomy" id="2704465"/>
    <lineage>
        <taxon>Bacteria</taxon>
        <taxon>Pseudomonadati</taxon>
        <taxon>Bacteroidota</taxon>
        <taxon>Cytophagia</taxon>
        <taxon>Cytophagales</taxon>
        <taxon>Rhodocytophagaceae</taxon>
        <taxon>Rhodocytophaga</taxon>
    </lineage>
</organism>
<dbReference type="Proteomes" id="UP000480178">
    <property type="component" value="Chromosome"/>
</dbReference>
<feature type="compositionally biased region" description="Low complexity" evidence="1">
    <location>
        <begin position="198"/>
        <end position="221"/>
    </location>
</feature>
<feature type="region of interest" description="Disordered" evidence="1">
    <location>
        <begin position="466"/>
        <end position="587"/>
    </location>
</feature>
<dbReference type="EMBL" id="CP048222">
    <property type="protein sequence ID" value="QHT66263.1"/>
    <property type="molecule type" value="Genomic_DNA"/>
</dbReference>
<feature type="compositionally biased region" description="Low complexity" evidence="1">
    <location>
        <begin position="822"/>
        <end position="831"/>
    </location>
</feature>
<dbReference type="Pfam" id="PF01391">
    <property type="entry name" value="Collagen"/>
    <property type="match status" value="6"/>
</dbReference>
<dbReference type="PANTHER" id="PTHR24023">
    <property type="entry name" value="COLLAGEN ALPHA"/>
    <property type="match status" value="1"/>
</dbReference>
<sequence length="1459" mass="145668">MSKFYLPKINVIKTSISIICLFLLSYYVDAQNTVGVGTNTPNKHAVIDIVSPSNNQGVLLPRLTTAQRTDIQFTSSLTSADNGLIVFDSNSKKFYYWKDTQWVEGLSSTVTSTNGSIWHSGNGIPINSLGNEGDFYIDINSGDVYEKVDGVYSKKLNIKGDIGPQGTQGLKGEKGDVGPRGSKGDAGPQGLKGEKGDPGTQGLTGLQGQKGDTGATGPQGDKGQKGDKGDTGAQGPQGIQGLQGAQGGKGDKGDIGDSGVQGMQGEKGDKGDKGEIGLPGPVGATGATGPQGVKGDKGDIGPQGLKGATGDKGDTGDTGIQGPQGQQGLPGFAGTNGINGYNSLSKTTIEAAGVNCVSGGQKIESGQDLNRNNILDAAEITSTSYVCNGAQGIKGENGDKGDTGPQGIAGVNGLDGKSILNGAINPLSTIGINGDFYINITTNTLFGPKTSGNWGSGLALIGPKGDTGAQGMKGDTGSQGVQGIKGDTGDTGVQGPQGIQGEKGDKGDTGAQGLTGSQGQKGDKGDQGDIGPQGLIGATGAKGDKGDIGDQGIQGLQGPQGGIGPKGDKGDQGDTGPQGLTGINGTNGFNSLTKITNESIGINCVNGGQKVESGLDINSNNILDAGEISSTSFVCNGIQGPTGTNGINGSNGYNSLTKTTAEPLGVNCVSGGQKIESGQDLNRNNILDVVEITSTSYVCNGAQGLVGATGLKGDKGDQGIQGFIGSTGSKGDKGDKGDTGLQGIQGETGPQGQKGDTGDTGLQGPQGPVGAIGLQGPKGDLGNIGPQGIQGEVGPIGATGPQGSQGTKGDKGDKGDTGDVGPQGPQGLPGLAGTNGINGYNSLSKTTLEAAGVNCVSGGQKIESGQDLNRNNILDAAEIISTSYICNGLQGLVGATGLKGDKGDIGVQGPQGIKGDNGDTGLQGPQGIQGVKGDQGDVGAQGPKGDKGDIGTQGPQGLQGIAGVGGTNGISSLSKTTAELSGVNCVNGGQKIESGLDINANNILESTEVSSTTYVCNGTNNINSAGTGINISGGVISNSGDTNAADDITTSSTAGGDLSGTFSNLQLKSNAVTTNVIANNAVTVSKIGTAGLFDGNKVLTTDILGNPYWGVFPTLGGDITSVNAGTGLTGGALSNDATLSIAPGGVGTTQLALNAVTTNQIMDGTISTNDLADGSVTAVKIQNGNVSAAKINADVAGNGLGKNGTDESLEVNVAASGGIEIVADQLQLTNVGTSGTYGSSTQVPVLTTDSKGRVTNITNTTISASGDVTGNLNSTTVSRLQGRPVANTAPATNQILTWDGTQWAPQTYITGTLNGGTTNYIPKWTSSTTLSSTSQVYDNGTNVGIGTNTPGTKLEVDGALSVTPGIITSGLSSFNVIVGNNTFIKITGTNTNDQNVSLANGIKPGQILIIAAYQTNDKKLKFNDSGNLNLAGDKDLKHEETLTLIWDGNKWLQLSYSSN</sequence>
<dbReference type="RefSeq" id="WP_162442326.1">
    <property type="nucleotide sequence ID" value="NZ_CP048222.1"/>
</dbReference>
<feature type="region of interest" description="Disordered" evidence="1">
    <location>
        <begin position="157"/>
        <end position="333"/>
    </location>
</feature>
<feature type="compositionally biased region" description="Low complexity" evidence="1">
    <location>
        <begin position="317"/>
        <end position="330"/>
    </location>
</feature>
<feature type="compositionally biased region" description="Low complexity" evidence="1">
    <location>
        <begin position="231"/>
        <end position="243"/>
    </location>
</feature>
<dbReference type="Pfam" id="PF23657">
    <property type="entry name" value="DUF7151"/>
    <property type="match status" value="5"/>
</dbReference>
<feature type="compositionally biased region" description="Low complexity" evidence="1">
    <location>
        <begin position="278"/>
        <end position="293"/>
    </location>
</feature>
<dbReference type="InterPro" id="IPR008160">
    <property type="entry name" value="Collagen"/>
</dbReference>
<dbReference type="PANTHER" id="PTHR24023:SF1082">
    <property type="entry name" value="COLLAGEN TRIPLE HELIX REPEAT"/>
    <property type="match status" value="1"/>
</dbReference>
<feature type="compositionally biased region" description="Basic and acidic residues" evidence="1">
    <location>
        <begin position="808"/>
        <end position="817"/>
    </location>
</feature>
<feature type="domain" description="DUF7151" evidence="2">
    <location>
        <begin position="590"/>
        <end position="635"/>
    </location>
</feature>
<dbReference type="KEGG" id="rhoz:GXP67_06120"/>
<feature type="domain" description="DUF7151" evidence="2">
    <location>
        <begin position="972"/>
        <end position="1016"/>
    </location>
</feature>
<feature type="domain" description="DUF7151" evidence="2">
    <location>
        <begin position="342"/>
        <end position="387"/>
    </location>
</feature>
<feature type="region of interest" description="Disordered" evidence="1">
    <location>
        <begin position="722"/>
        <end position="835"/>
    </location>
</feature>
<feature type="compositionally biased region" description="Low complexity" evidence="1">
    <location>
        <begin position="529"/>
        <end position="541"/>
    </location>
</feature>
<dbReference type="GO" id="GO:0005615">
    <property type="term" value="C:extracellular space"/>
    <property type="evidence" value="ECO:0007669"/>
    <property type="project" value="TreeGrafter"/>
</dbReference>
<dbReference type="InterPro" id="IPR055575">
    <property type="entry name" value="DUF7151"/>
</dbReference>
<evidence type="ECO:0000259" key="2">
    <source>
        <dbReference type="Pfam" id="PF23657"/>
    </source>
</evidence>